<protein>
    <submittedName>
        <fullName evidence="3">Zinc ribbon domain-containing protein</fullName>
    </submittedName>
</protein>
<dbReference type="InterPro" id="IPR025868">
    <property type="entry name" value="Zn_ribbon_dom_put"/>
</dbReference>
<dbReference type="Pfam" id="PF12674">
    <property type="entry name" value="Zn_ribbon_2"/>
    <property type="match status" value="1"/>
</dbReference>
<reference evidence="3 4" key="1">
    <citation type="submission" date="2023-05" db="EMBL/GenBank/DDBJ databases">
        <title>[ruminococcus] sp. nov., isolated from a pig farm feces dump.</title>
        <authorList>
            <person name="Chang Y.-H."/>
        </authorList>
    </citation>
    <scope>NUCLEOTIDE SEQUENCE [LARGE SCALE GENOMIC DNA]</scope>
    <source>
        <strain evidence="3 4">YH-rum2234</strain>
    </source>
</reference>
<accession>A0AAP4BCR4</accession>
<sequence>MEMKDTLKKLRENHHLTQDQLAERVMVTRQAVSRWENGETQPGTETLKLLSKEFDVSINTLLGSPRQLICQCCGMPLNEDILISRESDGSYNEDYCKWCFTDGEFAYQSKESLVEYLVGHMPNPEHLEEEERRIQFDSFLSQLKHWK</sequence>
<dbReference type="EMBL" id="JASGBQ010000047">
    <property type="protein sequence ID" value="MDI9243590.1"/>
    <property type="molecule type" value="Genomic_DNA"/>
</dbReference>
<comment type="caution">
    <text evidence="3">The sequence shown here is derived from an EMBL/GenBank/DDBJ whole genome shotgun (WGS) entry which is preliminary data.</text>
</comment>
<evidence type="ECO:0000256" key="1">
    <source>
        <dbReference type="ARBA" id="ARBA00023125"/>
    </source>
</evidence>
<dbReference type="SUPFAM" id="SSF47413">
    <property type="entry name" value="lambda repressor-like DNA-binding domains"/>
    <property type="match status" value="1"/>
</dbReference>
<dbReference type="GO" id="GO:0003677">
    <property type="term" value="F:DNA binding"/>
    <property type="evidence" value="ECO:0007669"/>
    <property type="project" value="UniProtKB-KW"/>
</dbReference>
<evidence type="ECO:0000313" key="3">
    <source>
        <dbReference type="EMBL" id="MDI9243590.1"/>
    </source>
</evidence>
<dbReference type="Pfam" id="PF01381">
    <property type="entry name" value="HTH_3"/>
    <property type="match status" value="1"/>
</dbReference>
<dbReference type="AlphaFoldDB" id="A0AAP4BCR4"/>
<dbReference type="CDD" id="cd00093">
    <property type="entry name" value="HTH_XRE"/>
    <property type="match status" value="1"/>
</dbReference>
<dbReference type="InterPro" id="IPR001387">
    <property type="entry name" value="Cro/C1-type_HTH"/>
</dbReference>
<feature type="domain" description="HTH cro/C1-type" evidence="2">
    <location>
        <begin position="7"/>
        <end position="61"/>
    </location>
</feature>
<dbReference type="PANTHER" id="PTHR46558:SF11">
    <property type="entry name" value="HTH-TYPE TRANSCRIPTIONAL REGULATOR XRE"/>
    <property type="match status" value="1"/>
</dbReference>
<dbReference type="RefSeq" id="WP_283231972.1">
    <property type="nucleotide sequence ID" value="NZ_JASGBQ010000047.1"/>
</dbReference>
<name>A0AAP4BCR4_9FIRM</name>
<dbReference type="SMART" id="SM00530">
    <property type="entry name" value="HTH_XRE"/>
    <property type="match status" value="1"/>
</dbReference>
<evidence type="ECO:0000259" key="2">
    <source>
        <dbReference type="PROSITE" id="PS50943"/>
    </source>
</evidence>
<dbReference type="InterPro" id="IPR010982">
    <property type="entry name" value="Lambda_DNA-bd_dom_sf"/>
</dbReference>
<gene>
    <name evidence="3" type="ORF">QJ036_14165</name>
</gene>
<proteinExistence type="predicted"/>
<dbReference type="Proteomes" id="UP001300383">
    <property type="component" value="Unassembled WGS sequence"/>
</dbReference>
<keyword evidence="4" id="KW-1185">Reference proteome</keyword>
<evidence type="ECO:0000313" key="4">
    <source>
        <dbReference type="Proteomes" id="UP001300383"/>
    </source>
</evidence>
<dbReference type="PANTHER" id="PTHR46558">
    <property type="entry name" value="TRACRIPTIONAL REGULATORY PROTEIN-RELATED-RELATED"/>
    <property type="match status" value="1"/>
</dbReference>
<keyword evidence="1" id="KW-0238">DNA-binding</keyword>
<organism evidence="3 4">
    <name type="scientific">Fusibacillus kribbianus</name>
    <dbReference type="NCBI Taxonomy" id="3044208"/>
    <lineage>
        <taxon>Bacteria</taxon>
        <taxon>Bacillati</taxon>
        <taxon>Bacillota</taxon>
        <taxon>Clostridia</taxon>
        <taxon>Lachnospirales</taxon>
        <taxon>Lachnospiraceae</taxon>
        <taxon>Fusibacillus</taxon>
    </lineage>
</organism>
<dbReference type="Gene3D" id="1.10.260.40">
    <property type="entry name" value="lambda repressor-like DNA-binding domains"/>
    <property type="match status" value="1"/>
</dbReference>
<dbReference type="PROSITE" id="PS50943">
    <property type="entry name" value="HTH_CROC1"/>
    <property type="match status" value="1"/>
</dbReference>